<feature type="compositionally biased region" description="Polar residues" evidence="8">
    <location>
        <begin position="1195"/>
        <end position="1223"/>
    </location>
</feature>
<organism evidence="11 12">
    <name type="scientific">Oopsacas minuta</name>
    <dbReference type="NCBI Taxonomy" id="111878"/>
    <lineage>
        <taxon>Eukaryota</taxon>
        <taxon>Metazoa</taxon>
        <taxon>Porifera</taxon>
        <taxon>Hexactinellida</taxon>
        <taxon>Hexasterophora</taxon>
        <taxon>Lyssacinosida</taxon>
        <taxon>Leucopsacidae</taxon>
        <taxon>Oopsacas</taxon>
    </lineage>
</organism>
<dbReference type="PROSITE" id="PS50297">
    <property type="entry name" value="ANK_REP_REGION"/>
    <property type="match status" value="11"/>
</dbReference>
<keyword evidence="4 6" id="KW-0040">ANK repeat</keyword>
<feature type="transmembrane region" description="Helical" evidence="9">
    <location>
        <begin position="1753"/>
        <end position="1771"/>
    </location>
</feature>
<evidence type="ECO:0000313" key="11">
    <source>
        <dbReference type="EMBL" id="KAI6660429.1"/>
    </source>
</evidence>
<keyword evidence="5" id="KW-0175">Coiled coil</keyword>
<dbReference type="Pfam" id="PF00023">
    <property type="entry name" value="Ank"/>
    <property type="match status" value="4"/>
</dbReference>
<feature type="repeat" description="ANK" evidence="6">
    <location>
        <begin position="188"/>
        <end position="220"/>
    </location>
</feature>
<feature type="region of interest" description="Disordered" evidence="8">
    <location>
        <begin position="674"/>
        <end position="714"/>
    </location>
</feature>
<keyword evidence="3" id="KW-0153">Cholesterol metabolism</keyword>
<evidence type="ECO:0000256" key="3">
    <source>
        <dbReference type="ARBA" id="ARBA00022778"/>
    </source>
</evidence>
<keyword evidence="12" id="KW-1185">Reference proteome</keyword>
<feature type="region of interest" description="Disordered" evidence="8">
    <location>
        <begin position="1383"/>
        <end position="1433"/>
    </location>
</feature>
<reference evidence="11 12" key="1">
    <citation type="journal article" date="2023" name="BMC Biol.">
        <title>The compact genome of the sponge Oopsacas minuta (Hexactinellida) is lacking key metazoan core genes.</title>
        <authorList>
            <person name="Santini S."/>
            <person name="Schenkelaars Q."/>
            <person name="Jourda C."/>
            <person name="Duchesne M."/>
            <person name="Belahbib H."/>
            <person name="Rocher C."/>
            <person name="Selva M."/>
            <person name="Riesgo A."/>
            <person name="Vervoort M."/>
            <person name="Leys S.P."/>
            <person name="Kodjabachian L."/>
            <person name="Le Bivic A."/>
            <person name="Borchiellini C."/>
            <person name="Claverie J.M."/>
            <person name="Renard E."/>
        </authorList>
    </citation>
    <scope>NUCLEOTIDE SEQUENCE [LARGE SCALE GENOMIC DNA]</scope>
    <source>
        <strain evidence="11">SPO-2</strain>
    </source>
</reference>
<evidence type="ECO:0000256" key="9">
    <source>
        <dbReference type="SAM" id="Phobius"/>
    </source>
</evidence>
<feature type="repeat" description="ANK" evidence="6">
    <location>
        <begin position="355"/>
        <end position="387"/>
    </location>
</feature>
<dbReference type="PRINTS" id="PR01415">
    <property type="entry name" value="ANKYRIN"/>
</dbReference>
<feature type="repeat" description="ANK" evidence="6">
    <location>
        <begin position="154"/>
        <end position="186"/>
    </location>
</feature>
<feature type="repeat" description="ANK" evidence="6">
    <location>
        <begin position="322"/>
        <end position="354"/>
    </location>
</feature>
<feature type="compositionally biased region" description="Basic and acidic residues" evidence="8">
    <location>
        <begin position="1039"/>
        <end position="1053"/>
    </location>
</feature>
<dbReference type="SMART" id="SM00248">
    <property type="entry name" value="ANK"/>
    <property type="match status" value="17"/>
</dbReference>
<keyword evidence="9" id="KW-1133">Transmembrane helix</keyword>
<dbReference type="GO" id="GO:0006695">
    <property type="term" value="P:cholesterol biosynthetic process"/>
    <property type="evidence" value="ECO:0007669"/>
    <property type="project" value="UniProtKB-KW"/>
</dbReference>
<feature type="repeat" description="ANK" evidence="6">
    <location>
        <begin position="555"/>
        <end position="587"/>
    </location>
</feature>
<feature type="repeat" description="ANK" evidence="6">
    <location>
        <begin position="87"/>
        <end position="119"/>
    </location>
</feature>
<comment type="caution">
    <text evidence="11">The sequence shown here is derived from an EMBL/GenBank/DDBJ whole genome shotgun (WGS) entry which is preliminary data.</text>
</comment>
<dbReference type="PROSITE" id="PS50084">
    <property type="entry name" value="KH_TYPE_1"/>
    <property type="match status" value="1"/>
</dbReference>
<dbReference type="Proteomes" id="UP001165289">
    <property type="component" value="Unassembled WGS sequence"/>
</dbReference>
<evidence type="ECO:0000256" key="1">
    <source>
        <dbReference type="ARBA" id="ARBA00004770"/>
    </source>
</evidence>
<keyword evidence="3" id="KW-0756">Sterol biosynthesis</keyword>
<gene>
    <name evidence="11" type="ORF">LOD99_14015</name>
</gene>
<dbReference type="InterPro" id="IPR002110">
    <property type="entry name" value="Ankyrin_rpt"/>
</dbReference>
<dbReference type="GO" id="GO:0003723">
    <property type="term" value="F:RNA binding"/>
    <property type="evidence" value="ECO:0007669"/>
    <property type="project" value="UniProtKB-UniRule"/>
</dbReference>
<comment type="pathway">
    <text evidence="1">Steroid biosynthesis; cholesterol biosynthesis.</text>
</comment>
<feature type="compositionally biased region" description="Polar residues" evidence="8">
    <location>
        <begin position="1168"/>
        <end position="1180"/>
    </location>
</feature>
<keyword evidence="3" id="KW-0443">Lipid metabolism</keyword>
<sequence>MLYSLDRADPSMATDFISQRENSPTNCMSQPQRGVQALPQHLSQDPSQPDSELNLDEMLSLACRQGKQDIVEILLGSGADYRHRNKAGNTPLLEACSQGHVAIARVLLDRNAEIDMSTETTCDSPLTWACTLGKEEVVELLLQRKANVEHRTKDGCTALMFAALAGHVSVVNFLLSKGAQLNVESDSNKDSPLTFACWKGHVDVVALLLKNGADIEHRTKEGFTPLMFAALGGHTEVARLLLKHDAQVNVPSGSNNDIPLTSACWKGHPNVVELLLTYRSNIEHRTKDGCTPLMLASREGHLLVAKLLLERGAKVNQPSGSENNIPLTLACWKGHCDVVELLLHFNSELEHRNKAGCSPLMLASREGHFEATYLLLKHGAQLNEPSGGNDDTPLTLACWKGHERVVKLLLEYRSTIDHQTKTGCTPLMEATREGHVHVVKMLLLHQADVETPDNYGQSPLFMACWKGHSDVANQLLHYGANRESRTKTGITPLFQACRENHVEVVRLLLINGCSVNSPFPNSRECPLTLAAEKGFVELVDLLLSRDVIVDCRTKKGSTPFFLACKDGHLEIAKALSENGAAIEMSDYRNTTPLLASFRNGHCHVVDWLLKQIGHLPSDEECRKTLTPSSSNNDKELQSAKNRCMELIRKAKHAQERAAMHVAKILCDEVDAEKEKRLNKRKAQARKKSKRKEKRKLKKEVSTDVQPKSDPIPCSPGIHLPSAIEEHTYSTSAPEKLYPSLAISLLSSPRSSTPPHYAIAPRQDFVLAVRHASPPPTDFQVAPLLTAVSSLESLDTASDHAPIHHQRDSSFSDFEDSELNLPGDNDDYYSNGSNYSDPLDAHSSLNPSTPMSISTAHRNYSPSHSPLNSLSRITDLTPPDSPVSSTRLTSYSPPRASYTPQDEPHQLSVRCQFPPTYKLTKLDSHDSSDSQFRSRPNSLRSNISSRSHKPRPEMWSPKKKAPPAPWSKHYPSLPNDNCETHPHTAVQVPSPLSPATYSQVTSNTFSHRPSPALYPIRSFPSPSRPREKYVNASPTPNSHPESRTDSRASEEEGEIMKGTKNLHVSVSNSLVGRIIGKAGSRINQITNISGAHIHVSRPNTKSQERIITIKGTDKSIGLAKHLISEALSTPDKDVDFHQIVECDKINGREEDIYETPDKGLNLENPHLKSLTSSQSSFTQVPTEVELESEHVPPVESTPNEVTRQQEVPDSCRPTSNPAPETTPLSEPALLPSNLETQKSYGAIGQEVCSRFGSTTSPLAPPEPPLNHQNSCPQHALFDPSFERGFGAIGAPPHPYTPSLPPVHPSRPFIKMHKRSEPTLAYMQNGILPHPHPHPTLHNSLSISPEPLASPLPGLTSTVWNFDNPSLSNPNSDMAWWTPPGLNLNSNNQWNGTHLSNDRPERKESPENNNHDNEGANIEYPTRPPKTRTSNGLTPEAVRKLFNTGDWASKDSNEGVPVSRILKELEKNSLAECDPELEKLILLPEEEWKLLGIPIGRRVKLRALSQSVHKHLQTKPVNNKTNFREDEGGRIFPSSSENGSSGNFIFDYYWGTDLYPRIFGWDVKVFTNSRFGLMFWQIMVFSCMAKQYAIQGYIADSMWVCGILQTQYLFKFYVWEEGYFKSTDIVVDRAGFYLCWGCLSFLFVIFNIPHCFMYSHPVQLGTPVAVALLISGTFCIWLTYWVDQQKVIVRTTQGKCLVFGKKPEMILAKYKTVSGKEKTSILLCSGFWGLSRQFHFLPELLAGLLWSLPAKFTHVFPYIYIVILLLIIGHRSFRDEWKCSEKYGKYWQQYCKKVPFRIFPYIL</sequence>
<dbReference type="Pfam" id="PF00013">
    <property type="entry name" value="KH_1"/>
    <property type="match status" value="1"/>
</dbReference>
<evidence type="ECO:0000256" key="8">
    <source>
        <dbReference type="SAM" id="MobiDB-lite"/>
    </source>
</evidence>
<dbReference type="PROSITE" id="PS01017">
    <property type="entry name" value="STEROL_REDUCT_1"/>
    <property type="match status" value="1"/>
</dbReference>
<feature type="repeat" description="ANK" evidence="6">
    <location>
        <begin position="389"/>
        <end position="421"/>
    </location>
</feature>
<dbReference type="PANTHER" id="PTHR23206">
    <property type="entry name" value="MASK PROTEIN"/>
    <property type="match status" value="1"/>
</dbReference>
<feature type="transmembrane region" description="Helical" evidence="9">
    <location>
        <begin position="1628"/>
        <end position="1646"/>
    </location>
</feature>
<feature type="repeat" description="ANK" evidence="6">
    <location>
        <begin position="221"/>
        <end position="253"/>
    </location>
</feature>
<feature type="repeat" description="ANK" evidence="6">
    <location>
        <begin position="455"/>
        <end position="487"/>
    </location>
</feature>
<feature type="compositionally biased region" description="Polar residues" evidence="8">
    <location>
        <begin position="928"/>
        <end position="944"/>
    </location>
</feature>
<evidence type="ECO:0000256" key="6">
    <source>
        <dbReference type="PROSITE-ProRule" id="PRU00023"/>
    </source>
</evidence>
<dbReference type="InterPro" id="IPR004088">
    <property type="entry name" value="KH_dom_type_1"/>
</dbReference>
<accession>A0AAV7KIN5</accession>
<dbReference type="InterPro" id="IPR036612">
    <property type="entry name" value="KH_dom_type_1_sf"/>
</dbReference>
<dbReference type="GO" id="GO:0016020">
    <property type="term" value="C:membrane"/>
    <property type="evidence" value="ECO:0007669"/>
    <property type="project" value="InterPro"/>
</dbReference>
<keyword evidence="9" id="KW-0812">Transmembrane</keyword>
<protein>
    <submittedName>
        <fullName evidence="11">Ankyrin repeat and KH domain-containing protein mask-like</fullName>
    </submittedName>
</protein>
<feature type="compositionally biased region" description="Polar residues" evidence="8">
    <location>
        <begin position="992"/>
        <end position="1006"/>
    </location>
</feature>
<dbReference type="PROSITE" id="PS50088">
    <property type="entry name" value="ANK_REPEAT"/>
    <property type="match status" value="14"/>
</dbReference>
<keyword evidence="3" id="KW-0444">Lipid biosynthesis</keyword>
<evidence type="ECO:0000256" key="5">
    <source>
        <dbReference type="ARBA" id="ARBA00023054"/>
    </source>
</evidence>
<dbReference type="Gene3D" id="1.25.40.20">
    <property type="entry name" value="Ankyrin repeat-containing domain"/>
    <property type="match status" value="4"/>
</dbReference>
<keyword evidence="7" id="KW-0694">RNA-binding</keyword>
<dbReference type="SUPFAM" id="SSF48403">
    <property type="entry name" value="Ankyrin repeat"/>
    <property type="match status" value="2"/>
</dbReference>
<dbReference type="PANTHER" id="PTHR23206:SF8">
    <property type="entry name" value="ANKYRIN REPEAT AND KH DOMAIN-CONTAINING 1"/>
    <property type="match status" value="1"/>
</dbReference>
<dbReference type="Gene3D" id="1.20.120.1630">
    <property type="match status" value="1"/>
</dbReference>
<dbReference type="InterPro" id="IPR004087">
    <property type="entry name" value="KH_dom"/>
</dbReference>
<keyword evidence="3" id="KW-0753">Steroid metabolism</keyword>
<feature type="transmembrane region" description="Helical" evidence="9">
    <location>
        <begin position="1658"/>
        <end position="1680"/>
    </location>
</feature>
<keyword evidence="3" id="KW-0752">Steroid biosynthesis</keyword>
<evidence type="ECO:0000259" key="10">
    <source>
        <dbReference type="SMART" id="SM00322"/>
    </source>
</evidence>
<feature type="compositionally biased region" description="Basic and acidic residues" evidence="8">
    <location>
        <begin position="1394"/>
        <end position="1412"/>
    </location>
</feature>
<evidence type="ECO:0000256" key="2">
    <source>
        <dbReference type="ARBA" id="ARBA00022737"/>
    </source>
</evidence>
<name>A0AAV7KIN5_9METZ</name>
<dbReference type="EMBL" id="JAKMXF010000033">
    <property type="protein sequence ID" value="KAI6660429.1"/>
    <property type="molecule type" value="Genomic_DNA"/>
</dbReference>
<feature type="repeat" description="ANK" evidence="6">
    <location>
        <begin position="54"/>
        <end position="86"/>
    </location>
</feature>
<feature type="compositionally biased region" description="Basic and acidic residues" evidence="8">
    <location>
        <begin position="799"/>
        <end position="809"/>
    </location>
</feature>
<feature type="domain" description="K Homology" evidence="10">
    <location>
        <begin position="1057"/>
        <end position="1127"/>
    </location>
</feature>
<dbReference type="InterPro" id="IPR001171">
    <property type="entry name" value="ERG24_DHCR-like"/>
</dbReference>
<keyword evidence="9" id="KW-0472">Membrane</keyword>
<keyword evidence="3" id="KW-0152">Cholesterol biosynthesis</keyword>
<feature type="repeat" description="ANK" evidence="6">
    <location>
        <begin position="121"/>
        <end position="153"/>
    </location>
</feature>
<dbReference type="InterPro" id="IPR051631">
    <property type="entry name" value="Ankyrin-KH/SAM_domain"/>
</dbReference>
<feature type="repeat" description="ANK" evidence="6">
    <location>
        <begin position="488"/>
        <end position="516"/>
    </location>
</feature>
<feature type="compositionally biased region" description="Polar residues" evidence="8">
    <location>
        <begin position="842"/>
        <end position="873"/>
    </location>
</feature>
<feature type="repeat" description="ANK" evidence="6">
    <location>
        <begin position="288"/>
        <end position="320"/>
    </location>
</feature>
<proteinExistence type="predicted"/>
<keyword evidence="3" id="KW-1207">Sterol metabolism</keyword>
<feature type="repeat" description="ANK" evidence="6">
    <location>
        <begin position="422"/>
        <end position="454"/>
    </location>
</feature>
<feature type="compositionally biased region" description="Basic residues" evidence="8">
    <location>
        <begin position="676"/>
        <end position="697"/>
    </location>
</feature>
<dbReference type="Pfam" id="PF12796">
    <property type="entry name" value="Ank_2"/>
    <property type="match status" value="5"/>
</dbReference>
<dbReference type="InterPro" id="IPR018083">
    <property type="entry name" value="Sterol_reductase_CS"/>
</dbReference>
<feature type="region of interest" description="Disordered" evidence="8">
    <location>
        <begin position="1168"/>
        <end position="1227"/>
    </location>
</feature>
<dbReference type="GO" id="GO:0016628">
    <property type="term" value="F:oxidoreductase activity, acting on the CH-CH group of donors, NAD or NADP as acceptor"/>
    <property type="evidence" value="ECO:0007669"/>
    <property type="project" value="InterPro"/>
</dbReference>
<dbReference type="Pfam" id="PF01222">
    <property type="entry name" value="ERG4_ERG24"/>
    <property type="match status" value="1"/>
</dbReference>
<evidence type="ECO:0000256" key="4">
    <source>
        <dbReference type="ARBA" id="ARBA00023043"/>
    </source>
</evidence>
<feature type="compositionally biased region" description="Polar residues" evidence="8">
    <location>
        <begin position="881"/>
        <end position="891"/>
    </location>
</feature>
<evidence type="ECO:0000313" key="12">
    <source>
        <dbReference type="Proteomes" id="UP001165289"/>
    </source>
</evidence>
<keyword evidence="2" id="KW-0677">Repeat</keyword>
<dbReference type="Gene3D" id="3.30.1370.10">
    <property type="entry name" value="K Homology domain, type 1"/>
    <property type="match status" value="1"/>
</dbReference>
<feature type="region of interest" description="Disordered" evidence="8">
    <location>
        <begin position="799"/>
        <end position="1053"/>
    </location>
</feature>
<evidence type="ECO:0000256" key="7">
    <source>
        <dbReference type="PROSITE-ProRule" id="PRU00117"/>
    </source>
</evidence>
<dbReference type="SMART" id="SM00322">
    <property type="entry name" value="KH"/>
    <property type="match status" value="1"/>
</dbReference>
<feature type="compositionally biased region" description="Polar residues" evidence="8">
    <location>
        <begin position="1383"/>
        <end position="1393"/>
    </location>
</feature>
<dbReference type="InterPro" id="IPR036770">
    <property type="entry name" value="Ankyrin_rpt-contain_sf"/>
</dbReference>
<dbReference type="SUPFAM" id="SSF54791">
    <property type="entry name" value="Eukaryotic type KH-domain (KH-domain type I)"/>
    <property type="match status" value="1"/>
</dbReference>